<protein>
    <submittedName>
        <fullName evidence="1">Uncharacterized protein</fullName>
    </submittedName>
</protein>
<accession>A0A1Z5JYT1</accession>
<name>A0A1Z5JYT1_FISSO</name>
<evidence type="ECO:0000313" key="2">
    <source>
        <dbReference type="Proteomes" id="UP000198406"/>
    </source>
</evidence>
<organism evidence="1 2">
    <name type="scientific">Fistulifera solaris</name>
    <name type="common">Oleaginous diatom</name>
    <dbReference type="NCBI Taxonomy" id="1519565"/>
    <lineage>
        <taxon>Eukaryota</taxon>
        <taxon>Sar</taxon>
        <taxon>Stramenopiles</taxon>
        <taxon>Ochrophyta</taxon>
        <taxon>Bacillariophyta</taxon>
        <taxon>Bacillariophyceae</taxon>
        <taxon>Bacillariophycidae</taxon>
        <taxon>Naviculales</taxon>
        <taxon>Naviculaceae</taxon>
        <taxon>Fistulifera</taxon>
    </lineage>
</organism>
<dbReference type="Proteomes" id="UP000198406">
    <property type="component" value="Unassembled WGS sequence"/>
</dbReference>
<keyword evidence="2" id="KW-1185">Reference proteome</keyword>
<comment type="caution">
    <text evidence="1">The sequence shown here is derived from an EMBL/GenBank/DDBJ whole genome shotgun (WGS) entry which is preliminary data.</text>
</comment>
<sequence length="362" mass="41544">MNTHIGPVYPYYFEFASTSYWIGDVRVGECPELAPVADDDWAYDELNPCIGWEKNVPAYEDAFTKWQEPACYTFTYIDPVFNFGAQPLVVRTVRNGTALSAFGDEQEDGYLPFSTFVDVWDEIYESCVRECPISGAFRCLVEYTADNENGIVYPSLLSINYFEDEFDEEVNYTISISPCGDRKPGVCVDYERIQNDFYAARYALPYYVWDMSCYTYIIQGTFANEFRGPLQVQVKDEIPHLIQAPMTDIEADMIVTFSDWMAEIEEHCIKACASGSSSEAYYNCTIEYSTEWMLPTRIVFEKNKVGDKYEYIMSNITMDICDSEPWKPPPNETQSKMTSLSPTVAWAYPQALLVFASLLSYF</sequence>
<gene>
    <name evidence="1" type="ORF">FisN_15Lu360</name>
</gene>
<dbReference type="AlphaFoldDB" id="A0A1Z5JYT1"/>
<evidence type="ECO:0000313" key="1">
    <source>
        <dbReference type="EMBL" id="GAX19180.1"/>
    </source>
</evidence>
<dbReference type="InParanoid" id="A0A1Z5JYT1"/>
<reference evidence="1 2" key="1">
    <citation type="journal article" date="2015" name="Plant Cell">
        <title>Oil accumulation by the oleaginous diatom Fistulifera solaris as revealed by the genome and transcriptome.</title>
        <authorList>
            <person name="Tanaka T."/>
            <person name="Maeda Y."/>
            <person name="Veluchamy A."/>
            <person name="Tanaka M."/>
            <person name="Abida H."/>
            <person name="Marechal E."/>
            <person name="Bowler C."/>
            <person name="Muto M."/>
            <person name="Sunaga Y."/>
            <person name="Tanaka M."/>
            <person name="Yoshino T."/>
            <person name="Taniguchi T."/>
            <person name="Fukuda Y."/>
            <person name="Nemoto M."/>
            <person name="Matsumoto M."/>
            <person name="Wong P.S."/>
            <person name="Aburatani S."/>
            <person name="Fujibuchi W."/>
        </authorList>
    </citation>
    <scope>NUCLEOTIDE SEQUENCE [LARGE SCALE GENOMIC DNA]</scope>
    <source>
        <strain evidence="1 2">JPCC DA0580</strain>
    </source>
</reference>
<dbReference type="EMBL" id="BDSP01000135">
    <property type="protein sequence ID" value="GAX19180.1"/>
    <property type="molecule type" value="Genomic_DNA"/>
</dbReference>
<proteinExistence type="predicted"/>